<dbReference type="EMBL" id="CP025746">
    <property type="protein sequence ID" value="QAA31244.1"/>
    <property type="molecule type" value="Genomic_DNA"/>
</dbReference>
<sequence length="129" mass="15297">MVDIRPEVYAILKTIAPTYPEYPEILTQCAEANNPVPQEYFPMISYFDSGHDSDSYFDGKATTDDIEVTIDCWERQDFNTGEFKEIYFDVDRLMRNNGFRRTMYLKQSEDDTRIVHHSMKYKKLKEETP</sequence>
<reference evidence="1 2" key="1">
    <citation type="submission" date="2018-01" db="EMBL/GenBank/DDBJ databases">
        <title>Genome Sequencing and Assembly of Anaerobacter polyendosporus strain CT4.</title>
        <authorList>
            <person name="Tachaapaikoon C."/>
            <person name="Sutheeworapong S."/>
            <person name="Jenjaroenpun P."/>
            <person name="Wongsurawat T."/>
            <person name="Nookeaw I."/>
            <person name="Cheawchanlertfa P."/>
            <person name="Kosugi A."/>
            <person name="Cheevadhanarak S."/>
            <person name="Ratanakhanokchai K."/>
        </authorList>
    </citation>
    <scope>NUCLEOTIDE SEQUENCE [LARGE SCALE GENOMIC DNA]</scope>
    <source>
        <strain evidence="1 2">CT4</strain>
    </source>
</reference>
<keyword evidence="2" id="KW-1185">Reference proteome</keyword>
<gene>
    <name evidence="1" type="ORF">C1I91_06060</name>
</gene>
<accession>A0A410DQ70</accession>
<dbReference type="KEGG" id="cmah:C1I91_06060"/>
<dbReference type="RefSeq" id="WP_128212026.1">
    <property type="nucleotide sequence ID" value="NZ_CP025746.1"/>
</dbReference>
<dbReference type="Proteomes" id="UP000286268">
    <property type="component" value="Chromosome"/>
</dbReference>
<evidence type="ECO:0000313" key="2">
    <source>
        <dbReference type="Proteomes" id="UP000286268"/>
    </source>
</evidence>
<protein>
    <recommendedName>
        <fullName evidence="3">DUF3168 domain-containing protein</fullName>
    </recommendedName>
</protein>
<proteinExistence type="predicted"/>
<evidence type="ECO:0008006" key="3">
    <source>
        <dbReference type="Google" id="ProtNLM"/>
    </source>
</evidence>
<name>A0A410DQ70_9CLOT</name>
<evidence type="ECO:0000313" key="1">
    <source>
        <dbReference type="EMBL" id="QAA31244.1"/>
    </source>
</evidence>
<dbReference type="OrthoDB" id="2454603at2"/>
<organism evidence="1 2">
    <name type="scientific">Clostridium manihotivorum</name>
    <dbReference type="NCBI Taxonomy" id="2320868"/>
    <lineage>
        <taxon>Bacteria</taxon>
        <taxon>Bacillati</taxon>
        <taxon>Bacillota</taxon>
        <taxon>Clostridia</taxon>
        <taxon>Eubacteriales</taxon>
        <taxon>Clostridiaceae</taxon>
        <taxon>Clostridium</taxon>
    </lineage>
</organism>
<dbReference type="AlphaFoldDB" id="A0A410DQ70"/>